<accession>A0ACB9H1S9</accession>
<dbReference type="Proteomes" id="UP001055811">
    <property type="component" value="Linkage Group LG01"/>
</dbReference>
<name>A0ACB9H1S9_CICIN</name>
<organism evidence="1 2">
    <name type="scientific">Cichorium intybus</name>
    <name type="common">Chicory</name>
    <dbReference type="NCBI Taxonomy" id="13427"/>
    <lineage>
        <taxon>Eukaryota</taxon>
        <taxon>Viridiplantae</taxon>
        <taxon>Streptophyta</taxon>
        <taxon>Embryophyta</taxon>
        <taxon>Tracheophyta</taxon>
        <taxon>Spermatophyta</taxon>
        <taxon>Magnoliopsida</taxon>
        <taxon>eudicotyledons</taxon>
        <taxon>Gunneridae</taxon>
        <taxon>Pentapetalae</taxon>
        <taxon>asterids</taxon>
        <taxon>campanulids</taxon>
        <taxon>Asterales</taxon>
        <taxon>Asteraceae</taxon>
        <taxon>Cichorioideae</taxon>
        <taxon>Cichorieae</taxon>
        <taxon>Cichoriinae</taxon>
        <taxon>Cichorium</taxon>
    </lineage>
</organism>
<reference evidence="2" key="1">
    <citation type="journal article" date="2022" name="Mol. Ecol. Resour.">
        <title>The genomes of chicory, endive, great burdock and yacon provide insights into Asteraceae palaeo-polyploidization history and plant inulin production.</title>
        <authorList>
            <person name="Fan W."/>
            <person name="Wang S."/>
            <person name="Wang H."/>
            <person name="Wang A."/>
            <person name="Jiang F."/>
            <person name="Liu H."/>
            <person name="Zhao H."/>
            <person name="Xu D."/>
            <person name="Zhang Y."/>
        </authorList>
    </citation>
    <scope>NUCLEOTIDE SEQUENCE [LARGE SCALE GENOMIC DNA]</scope>
    <source>
        <strain evidence="2">cv. Punajuju</strain>
    </source>
</reference>
<protein>
    <submittedName>
        <fullName evidence="1">Uncharacterized protein</fullName>
    </submittedName>
</protein>
<sequence length="87" mass="10117">MKNCIHLIALLLCCWRGSIILVFIDSFLGNFSGLKIVFWGTLVWFSVMTLIRRDLISEEADSRCRNATMDRHHIESSRLDRSRVFKG</sequence>
<proteinExistence type="predicted"/>
<reference evidence="1 2" key="2">
    <citation type="journal article" date="2022" name="Mol. Ecol. Resour.">
        <title>The genomes of chicory, endive, great burdock and yacon provide insights into Asteraceae paleo-polyploidization history and plant inulin production.</title>
        <authorList>
            <person name="Fan W."/>
            <person name="Wang S."/>
            <person name="Wang H."/>
            <person name="Wang A."/>
            <person name="Jiang F."/>
            <person name="Liu H."/>
            <person name="Zhao H."/>
            <person name="Xu D."/>
            <person name="Zhang Y."/>
        </authorList>
    </citation>
    <scope>NUCLEOTIDE SEQUENCE [LARGE SCALE GENOMIC DNA]</scope>
    <source>
        <strain evidence="2">cv. Punajuju</strain>
        <tissue evidence="1">Leaves</tissue>
    </source>
</reference>
<evidence type="ECO:0000313" key="1">
    <source>
        <dbReference type="EMBL" id="KAI3789788.1"/>
    </source>
</evidence>
<evidence type="ECO:0000313" key="2">
    <source>
        <dbReference type="Proteomes" id="UP001055811"/>
    </source>
</evidence>
<comment type="caution">
    <text evidence="1">The sequence shown here is derived from an EMBL/GenBank/DDBJ whole genome shotgun (WGS) entry which is preliminary data.</text>
</comment>
<keyword evidence="2" id="KW-1185">Reference proteome</keyword>
<dbReference type="EMBL" id="CM042009">
    <property type="protein sequence ID" value="KAI3789788.1"/>
    <property type="molecule type" value="Genomic_DNA"/>
</dbReference>
<gene>
    <name evidence="1" type="ORF">L2E82_02592</name>
</gene>